<organism evidence="3 4">
    <name type="scientific">Nothophoma quercina</name>
    <dbReference type="NCBI Taxonomy" id="749835"/>
    <lineage>
        <taxon>Eukaryota</taxon>
        <taxon>Fungi</taxon>
        <taxon>Dikarya</taxon>
        <taxon>Ascomycota</taxon>
        <taxon>Pezizomycotina</taxon>
        <taxon>Dothideomycetes</taxon>
        <taxon>Pleosporomycetidae</taxon>
        <taxon>Pleosporales</taxon>
        <taxon>Pleosporineae</taxon>
        <taxon>Didymellaceae</taxon>
        <taxon>Nothophoma</taxon>
    </lineage>
</organism>
<evidence type="ECO:0000256" key="2">
    <source>
        <dbReference type="SAM" id="MobiDB-lite"/>
    </source>
</evidence>
<reference evidence="3 4" key="1">
    <citation type="submission" date="2024-02" db="EMBL/GenBank/DDBJ databases">
        <title>De novo assembly and annotation of 12 fungi associated with fruit tree decline syndrome in Ontario, Canada.</title>
        <authorList>
            <person name="Sulman M."/>
            <person name="Ellouze W."/>
            <person name="Ilyukhin E."/>
        </authorList>
    </citation>
    <scope>NUCLEOTIDE SEQUENCE [LARGE SCALE GENOMIC DNA]</scope>
    <source>
        <strain evidence="3 4">M97-236</strain>
    </source>
</reference>
<name>A0ABR3RMM6_9PLEO</name>
<feature type="coiled-coil region" evidence="1">
    <location>
        <begin position="178"/>
        <end position="265"/>
    </location>
</feature>
<evidence type="ECO:0000313" key="3">
    <source>
        <dbReference type="EMBL" id="KAL1605696.1"/>
    </source>
</evidence>
<protein>
    <submittedName>
        <fullName evidence="3">Uncharacterized protein</fullName>
    </submittedName>
</protein>
<proteinExistence type="predicted"/>
<gene>
    <name evidence="3" type="ORF">SLS59_003499</name>
</gene>
<comment type="caution">
    <text evidence="3">The sequence shown here is derived from an EMBL/GenBank/DDBJ whole genome shotgun (WGS) entry which is preliminary data.</text>
</comment>
<dbReference type="EMBL" id="JAKIXB020000009">
    <property type="protein sequence ID" value="KAL1605696.1"/>
    <property type="molecule type" value="Genomic_DNA"/>
</dbReference>
<sequence length="283" mass="32574">MCYRSAITTGDREDLQYGRKRLAQVKAGHYFVETIINVLFLLTGQLEKVNNPGKTDMLSNFRYVCLKTVPKSNGPERIPLAASEPPELPPAPDVTEREHKKRKRIKQEEDADEDAARDLTNGSGPGQRSMHHLSSHSQMPHRLASSTPHTSLLDQIRNYEADMGSKLEQERQARFEEVRALQAKLDEQELRIQAAEEKSMREKKKRKRAEERVQELRSEIMKHKEDLGDDGIIFKGTERGHKKLMTALEGKNRELNRLHRAVEDRSRTIKEIRAALAERRQVP</sequence>
<keyword evidence="4" id="KW-1185">Reference proteome</keyword>
<dbReference type="Proteomes" id="UP001521222">
    <property type="component" value="Unassembled WGS sequence"/>
</dbReference>
<evidence type="ECO:0000313" key="4">
    <source>
        <dbReference type="Proteomes" id="UP001521222"/>
    </source>
</evidence>
<accession>A0ABR3RMM6</accession>
<feature type="region of interest" description="Disordered" evidence="2">
    <location>
        <begin position="74"/>
        <end position="148"/>
    </location>
</feature>
<keyword evidence="1" id="KW-0175">Coiled coil</keyword>
<evidence type="ECO:0000256" key="1">
    <source>
        <dbReference type="SAM" id="Coils"/>
    </source>
</evidence>